<name>A0ABQ1HTM4_9GAMM</name>
<comment type="subcellular location">
    <subcellularLocation>
        <location evidence="1">Endomembrane system</location>
        <topology evidence="1">Multi-pass membrane protein</topology>
    </subcellularLocation>
</comment>
<comment type="caution">
    <text evidence="9">The sequence shown here is derived from an EMBL/GenBank/DDBJ whole genome shotgun (WGS) entry which is preliminary data.</text>
</comment>
<keyword evidence="3" id="KW-0808">Transferase</keyword>
<sequence length="685" mass="74304">MPTPSSRFRPWGLALLLALVGLAVLRSHVGTQQDGFTIDEPWHVVAGVSYLRTGDFRLNPEHPPLVKLVAGAAQDRDFVLPPLPPLAEKSQEREWVEDVTFQHNDAAAAQQRSRLAMWTFHGGLLLALGLLLWRALGLAWAGGTLAFLAIEPSVAAHLPVVMTDLPLALGLAVAAVAVGLMLEGWRWRWVLATGLALGLVLASKHSALAGLAGLALVAAAGAVAGWRQGRWPEVLRRLGKAAAAGALALAVLWATYGFQFHAGPDGQDRFNRAMADKVADLHIPHWRAGIGFADEWRLLPRAYLWGLADTVRAGVEGRGQATHFVWGVNHKGAPPWFTWPSILLAKVPLALMAMALAGLALLPWAGQGRAGRWTLLAALGAGALHLAALMSGQGTYGGVRHALPIVVLLALPAGAVVSAAWSRRTALRMAAVVPLLLAGAMTAREPRLWEYHNELAGGTANAYRNFGNEGLDLGQRWPEIHRFYQETIAPEGAVFYSSYGFMEAQARAAKANYRRKVEDIRDENLAGIYEGYFIYDMPDTLPWPEYGWNPEQALRGLVPVKRLGNAIIYRGRQESPLARAGNMYFLVMQHLYVEGGGEDEIVARRLQEVLDVMPYHVGAAIELGNARLRLGDRAGALAAYSTPLGQSALPPEPLIQAQLEARVVELTDPAVSWRDLPPLRNPSME</sequence>
<keyword evidence="2" id="KW-0328">Glycosyltransferase</keyword>
<proteinExistence type="predicted"/>
<evidence type="ECO:0000313" key="9">
    <source>
        <dbReference type="EMBL" id="GGA87212.1"/>
    </source>
</evidence>
<evidence type="ECO:0000313" key="10">
    <source>
        <dbReference type="Proteomes" id="UP000623419"/>
    </source>
</evidence>
<evidence type="ECO:0000256" key="6">
    <source>
        <dbReference type="ARBA" id="ARBA00023136"/>
    </source>
</evidence>
<feature type="transmembrane region" description="Helical" evidence="7">
    <location>
        <begin position="336"/>
        <end position="361"/>
    </location>
</feature>
<evidence type="ECO:0000256" key="5">
    <source>
        <dbReference type="ARBA" id="ARBA00022989"/>
    </source>
</evidence>
<dbReference type="Pfam" id="PF02366">
    <property type="entry name" value="PMT"/>
    <property type="match status" value="1"/>
</dbReference>
<evidence type="ECO:0000256" key="3">
    <source>
        <dbReference type="ARBA" id="ARBA00022679"/>
    </source>
</evidence>
<organism evidence="9 10">
    <name type="scientific">Arenimonas soli</name>
    <dbReference type="NCBI Taxonomy" id="2269504"/>
    <lineage>
        <taxon>Bacteria</taxon>
        <taxon>Pseudomonadati</taxon>
        <taxon>Pseudomonadota</taxon>
        <taxon>Gammaproteobacteria</taxon>
        <taxon>Lysobacterales</taxon>
        <taxon>Lysobacteraceae</taxon>
        <taxon>Arenimonas</taxon>
    </lineage>
</organism>
<reference evidence="10" key="1">
    <citation type="journal article" date="2019" name="Int. J. Syst. Evol. Microbiol.">
        <title>The Global Catalogue of Microorganisms (GCM) 10K type strain sequencing project: providing services to taxonomists for standard genome sequencing and annotation.</title>
        <authorList>
            <consortium name="The Broad Institute Genomics Platform"/>
            <consortium name="The Broad Institute Genome Sequencing Center for Infectious Disease"/>
            <person name="Wu L."/>
            <person name="Ma J."/>
        </authorList>
    </citation>
    <scope>NUCLEOTIDE SEQUENCE [LARGE SCALE GENOMIC DNA]</scope>
    <source>
        <strain evidence="10">CGMCC 1.15905</strain>
    </source>
</reference>
<keyword evidence="6 7" id="KW-0472">Membrane</keyword>
<feature type="transmembrane region" description="Helical" evidence="7">
    <location>
        <begin position="373"/>
        <end position="390"/>
    </location>
</feature>
<feature type="transmembrane region" description="Helical" evidence="7">
    <location>
        <begin position="402"/>
        <end position="421"/>
    </location>
</feature>
<keyword evidence="4 7" id="KW-0812">Transmembrane</keyword>
<dbReference type="RefSeq" id="WP_188665541.1">
    <property type="nucleotide sequence ID" value="NZ_BMKC01000004.1"/>
</dbReference>
<dbReference type="Proteomes" id="UP000623419">
    <property type="component" value="Unassembled WGS sequence"/>
</dbReference>
<feature type="transmembrane region" description="Helical" evidence="7">
    <location>
        <begin position="124"/>
        <end position="148"/>
    </location>
</feature>
<evidence type="ECO:0000259" key="8">
    <source>
        <dbReference type="Pfam" id="PF02366"/>
    </source>
</evidence>
<gene>
    <name evidence="9" type="ORF">GCM10011521_27060</name>
</gene>
<feature type="transmembrane region" description="Helical" evidence="7">
    <location>
        <begin position="160"/>
        <end position="182"/>
    </location>
</feature>
<accession>A0ABQ1HTM4</accession>
<keyword evidence="10" id="KW-1185">Reference proteome</keyword>
<keyword evidence="5 7" id="KW-1133">Transmembrane helix</keyword>
<evidence type="ECO:0000256" key="4">
    <source>
        <dbReference type="ARBA" id="ARBA00022692"/>
    </source>
</evidence>
<evidence type="ECO:0000256" key="2">
    <source>
        <dbReference type="ARBA" id="ARBA00022676"/>
    </source>
</evidence>
<evidence type="ECO:0000256" key="1">
    <source>
        <dbReference type="ARBA" id="ARBA00004127"/>
    </source>
</evidence>
<dbReference type="InterPro" id="IPR003342">
    <property type="entry name" value="ArnT-like_N"/>
</dbReference>
<feature type="transmembrane region" description="Helical" evidence="7">
    <location>
        <begin position="238"/>
        <end position="256"/>
    </location>
</feature>
<feature type="transmembrane region" description="Helical" evidence="7">
    <location>
        <begin position="207"/>
        <end position="226"/>
    </location>
</feature>
<feature type="domain" description="ArnT-like N-terminal" evidence="8">
    <location>
        <begin position="49"/>
        <end position="226"/>
    </location>
</feature>
<dbReference type="EMBL" id="BMKC01000004">
    <property type="protein sequence ID" value="GGA87212.1"/>
    <property type="molecule type" value="Genomic_DNA"/>
</dbReference>
<evidence type="ECO:0000256" key="7">
    <source>
        <dbReference type="SAM" id="Phobius"/>
    </source>
</evidence>
<protein>
    <recommendedName>
        <fullName evidence="8">ArnT-like N-terminal domain-containing protein</fullName>
    </recommendedName>
</protein>